<keyword evidence="1" id="KW-0472">Membrane</keyword>
<feature type="transmembrane region" description="Helical" evidence="1">
    <location>
        <begin position="38"/>
        <end position="65"/>
    </location>
</feature>
<dbReference type="STRING" id="908809.ABG79_01477"/>
<proteinExistence type="predicted"/>
<dbReference type="RefSeq" id="WP_057978660.1">
    <property type="nucleotide sequence ID" value="NZ_LKHP01000007.1"/>
</dbReference>
<feature type="transmembrane region" description="Helical" evidence="1">
    <location>
        <begin position="77"/>
        <end position="98"/>
    </location>
</feature>
<dbReference type="EMBL" id="LKHP01000007">
    <property type="protein sequence ID" value="KRQ86725.1"/>
    <property type="molecule type" value="Genomic_DNA"/>
</dbReference>
<dbReference type="InterPro" id="IPR010898">
    <property type="entry name" value="Hpre_diP_synth_I"/>
</dbReference>
<evidence type="ECO:0000313" key="3">
    <source>
        <dbReference type="Proteomes" id="UP000052015"/>
    </source>
</evidence>
<dbReference type="OrthoDB" id="9799095at2"/>
<dbReference type="Pfam" id="PF07456">
    <property type="entry name" value="Hpre_diP_synt_I"/>
    <property type="match status" value="1"/>
</dbReference>
<comment type="caution">
    <text evidence="2">The sequence shown here is derived from an EMBL/GenBank/DDBJ whole genome shotgun (WGS) entry which is preliminary data.</text>
</comment>
<feature type="transmembrane region" description="Helical" evidence="1">
    <location>
        <begin position="132"/>
        <end position="154"/>
    </location>
</feature>
<dbReference type="InterPro" id="IPR014535">
    <property type="entry name" value="Hpre_diP_synt_I"/>
</dbReference>
<sequence length="172" mass="18934">MKLRRIILGAILTSMALCLFIIESFIQLPFAFPGAKIGLANIISVISLYLLSPVETMIIIILRVFLGTILTGNLSSFLFSLSGAMLSFSMMFIAMKVLKDRASAVGVSMIGGISHNIGQVLVAMLILQNINIFWYLPFLLITGLVTGIFIGFTAKYLIEHLRKINVNYMIKG</sequence>
<gene>
    <name evidence="2" type="ORF">ABG79_01477</name>
</gene>
<dbReference type="AlphaFoldDB" id="A0A0R3K1A8"/>
<feature type="transmembrane region" description="Helical" evidence="1">
    <location>
        <begin position="6"/>
        <end position="26"/>
    </location>
</feature>
<evidence type="ECO:0000313" key="2">
    <source>
        <dbReference type="EMBL" id="KRQ86725.1"/>
    </source>
</evidence>
<feature type="transmembrane region" description="Helical" evidence="1">
    <location>
        <begin position="105"/>
        <end position="126"/>
    </location>
</feature>
<dbReference type="Gene3D" id="1.10.1760.20">
    <property type="match status" value="1"/>
</dbReference>
<evidence type="ECO:0000256" key="1">
    <source>
        <dbReference type="SAM" id="Phobius"/>
    </source>
</evidence>
<dbReference type="Proteomes" id="UP000052015">
    <property type="component" value="Unassembled WGS sequence"/>
</dbReference>
<keyword evidence="1" id="KW-1133">Transmembrane helix</keyword>
<accession>A0A0R3K1A8</accession>
<protein>
    <submittedName>
        <fullName evidence="2">Heptaprenyl diphosphate synthase component I</fullName>
    </submittedName>
</protein>
<keyword evidence="3" id="KW-1185">Reference proteome</keyword>
<reference evidence="2 3" key="1">
    <citation type="submission" date="2015-09" db="EMBL/GenBank/DDBJ databases">
        <title>Draft genome sequence of a Caloramator mitchellensis, a moderate thermophile from the Great Artesian Basin of Australia.</title>
        <authorList>
            <person name="Patel B.K."/>
        </authorList>
    </citation>
    <scope>NUCLEOTIDE SEQUENCE [LARGE SCALE GENOMIC DNA]</scope>
    <source>
        <strain evidence="2 3">VF08</strain>
    </source>
</reference>
<keyword evidence="1" id="KW-0812">Transmembrane</keyword>
<organism evidence="2 3">
    <name type="scientific">Caloramator mitchellensis</name>
    <dbReference type="NCBI Taxonomy" id="908809"/>
    <lineage>
        <taxon>Bacteria</taxon>
        <taxon>Bacillati</taxon>
        <taxon>Bacillota</taxon>
        <taxon>Clostridia</taxon>
        <taxon>Eubacteriales</taxon>
        <taxon>Clostridiaceae</taxon>
        <taxon>Caloramator</taxon>
    </lineage>
</organism>
<dbReference type="PIRSF" id="PIRSF027391">
    <property type="entry name" value="Hpre_diP_synt_I"/>
    <property type="match status" value="1"/>
</dbReference>
<name>A0A0R3K1A8_CALMK</name>